<dbReference type="SUPFAM" id="SSF51126">
    <property type="entry name" value="Pectin lyase-like"/>
    <property type="match status" value="1"/>
</dbReference>
<dbReference type="InterPro" id="IPR013783">
    <property type="entry name" value="Ig-like_fold"/>
</dbReference>
<feature type="domain" description="Fibronectin type-III" evidence="4">
    <location>
        <begin position="337"/>
        <end position="433"/>
    </location>
</feature>
<dbReference type="GO" id="GO:0046872">
    <property type="term" value="F:metal ion binding"/>
    <property type="evidence" value="ECO:0007669"/>
    <property type="project" value="UniProtKB-KW"/>
</dbReference>
<feature type="region of interest" description="Disordered" evidence="3">
    <location>
        <begin position="99"/>
        <end position="137"/>
    </location>
</feature>
<dbReference type="Gene3D" id="2.60.120.200">
    <property type="match status" value="1"/>
</dbReference>
<organism evidence="5 6">
    <name type="scientific">Halosimplex aquaticum</name>
    <dbReference type="NCBI Taxonomy" id="3026162"/>
    <lineage>
        <taxon>Archaea</taxon>
        <taxon>Methanobacteriati</taxon>
        <taxon>Methanobacteriota</taxon>
        <taxon>Stenosarchaea group</taxon>
        <taxon>Halobacteria</taxon>
        <taxon>Halobacteriales</taxon>
        <taxon>Haloarculaceae</taxon>
        <taxon>Halosimplex</taxon>
    </lineage>
</organism>
<dbReference type="InterPro" id="IPR003961">
    <property type="entry name" value="FN3_dom"/>
</dbReference>
<dbReference type="SUPFAM" id="SSF49265">
    <property type="entry name" value="Fibronectin type III"/>
    <property type="match status" value="1"/>
</dbReference>
<sequence>MAHHDRRTFLRAIGLGTTGVLASNYAADAVAAATTITIEGGGYDIWNARDEFHYYYTEVDGDFDVSVRVDSLENTDPWARAGLMVRQTLNDDAEHAMIRKTPGNDTSFQWRSDDGNDAESTTSGGTGESEVSGGTMSATWQRLVRSGDTIEAYGSSDGENWTLIADISPGEIDLADSAYVGLAVCSHNEGTLTTAQFSNLSGLSPGSNEDVGNVEVAGSVSTGTGGGGDTDPVVSTGSASSVGTSSATLSGALDDLGGASSADAYFEWRESGASSWTATSAQTLSSTGSYSQTVSGLSAGTDHEFRAAADASDGDAATGSANTFSTSASGGGDTDPVVSTGSASSVDASSATLSGSLDDLGGASSADVSFEYRESGASSWNATSAQTLSSSGSVSTDVSGLSSGTSYEFRVTASASDGDSATGSVSSFTTSSGSGGTSGGSYFDYEDGFADVSWFDDSVQVIRIQEAALGPIQDAFTTEGPRLIVFETSGVVDLGGADLSITYPNCWVAGQTAPSPGITFINGMVQVEPDNCIVQHIRVFRGDESGGEGTDPLNNRDGSSNVIFDHCTSYWGRDENLSVGYDSTDTTVSNCLVAEGLENPEENSNGTLVGDGASNVAILGTVYAKNNDRNPRLKSNTETVVVNGLNYYFDKAIWIDGGASAAVEGNAYIGRFDWSDAIVFGDGSVSFADNLVTDPGLEGRAFQNVGTELSSRPLWPGDLSPMPSSEVESHNLNYAGARPADRISHEQRVVDEIRNRSLNTDVSDPADSDIPNSHTDVGGYPDHGGTTHTLNVPSSGLRSWLDQWALAVEEENASPP</sequence>
<dbReference type="PROSITE" id="PS50853">
    <property type="entry name" value="FN3"/>
    <property type="match status" value="1"/>
</dbReference>
<evidence type="ECO:0000259" key="4">
    <source>
        <dbReference type="PROSITE" id="PS50853"/>
    </source>
</evidence>
<keyword evidence="1" id="KW-0479">Metal-binding</keyword>
<dbReference type="EMBL" id="JBHTAS010000001">
    <property type="protein sequence ID" value="MFC7141881.1"/>
    <property type="molecule type" value="Genomic_DNA"/>
</dbReference>
<feature type="region of interest" description="Disordered" evidence="3">
    <location>
        <begin position="756"/>
        <end position="791"/>
    </location>
</feature>
<reference evidence="5 6" key="1">
    <citation type="journal article" date="2019" name="Int. J. Syst. Evol. Microbiol.">
        <title>The Global Catalogue of Microorganisms (GCM) 10K type strain sequencing project: providing services to taxonomists for standard genome sequencing and annotation.</title>
        <authorList>
            <consortium name="The Broad Institute Genomics Platform"/>
            <consortium name="The Broad Institute Genome Sequencing Center for Infectious Disease"/>
            <person name="Wu L."/>
            <person name="Ma J."/>
        </authorList>
    </citation>
    <scope>NUCLEOTIDE SEQUENCE [LARGE SCALE GENOMIC DNA]</scope>
    <source>
        <strain evidence="5 6">XZYJT29</strain>
    </source>
</reference>
<dbReference type="InterPro" id="IPR036116">
    <property type="entry name" value="FN3_sf"/>
</dbReference>
<dbReference type="CDD" id="cd00063">
    <property type="entry name" value="FN3"/>
    <property type="match status" value="1"/>
</dbReference>
<gene>
    <name evidence="5" type="ORF">ACFQMA_18850</name>
</gene>
<feature type="compositionally biased region" description="Low complexity" evidence="3">
    <location>
        <begin position="119"/>
        <end position="135"/>
    </location>
</feature>
<evidence type="ECO:0000256" key="1">
    <source>
        <dbReference type="ARBA" id="ARBA00022723"/>
    </source>
</evidence>
<dbReference type="AlphaFoldDB" id="A0ABD5Y839"/>
<dbReference type="GeneID" id="78822209"/>
<dbReference type="Proteomes" id="UP001596432">
    <property type="component" value="Unassembled WGS sequence"/>
</dbReference>
<accession>A0ABD5Y839</accession>
<dbReference type="InterPro" id="IPR011050">
    <property type="entry name" value="Pectin_lyase_fold/virulence"/>
</dbReference>
<dbReference type="PANTHER" id="PTHR42970:SF1">
    <property type="entry name" value="PECTATE LYASE C-RELATED"/>
    <property type="match status" value="1"/>
</dbReference>
<feature type="region of interest" description="Disordered" evidence="3">
    <location>
        <begin position="309"/>
        <end position="345"/>
    </location>
</feature>
<dbReference type="PROSITE" id="PS51318">
    <property type="entry name" value="TAT"/>
    <property type="match status" value="1"/>
</dbReference>
<proteinExistence type="predicted"/>
<protein>
    <recommendedName>
        <fullName evidence="4">Fibronectin type-III domain-containing protein</fullName>
    </recommendedName>
</protein>
<dbReference type="Gene3D" id="2.160.20.10">
    <property type="entry name" value="Single-stranded right-handed beta-helix, Pectin lyase-like"/>
    <property type="match status" value="1"/>
</dbReference>
<evidence type="ECO:0000256" key="3">
    <source>
        <dbReference type="SAM" id="MobiDB-lite"/>
    </source>
</evidence>
<feature type="region of interest" description="Disordered" evidence="3">
    <location>
        <begin position="218"/>
        <end position="241"/>
    </location>
</feature>
<name>A0ABD5Y839_9EURY</name>
<dbReference type="InterPro" id="IPR006311">
    <property type="entry name" value="TAT_signal"/>
</dbReference>
<evidence type="ECO:0000313" key="5">
    <source>
        <dbReference type="EMBL" id="MFC7141881.1"/>
    </source>
</evidence>
<feature type="compositionally biased region" description="Low complexity" evidence="3">
    <location>
        <begin position="309"/>
        <end position="321"/>
    </location>
</feature>
<dbReference type="RefSeq" id="WP_382261873.1">
    <property type="nucleotide sequence ID" value="NZ_CP118158.1"/>
</dbReference>
<feature type="compositionally biased region" description="Low complexity" evidence="3">
    <location>
        <begin position="415"/>
        <end position="432"/>
    </location>
</feature>
<feature type="compositionally biased region" description="Low complexity" evidence="3">
    <location>
        <begin position="230"/>
        <end position="241"/>
    </location>
</feature>
<comment type="caution">
    <text evidence="5">The sequence shown here is derived from an EMBL/GenBank/DDBJ whole genome shotgun (WGS) entry which is preliminary data.</text>
</comment>
<evidence type="ECO:0000256" key="2">
    <source>
        <dbReference type="ARBA" id="ARBA00023180"/>
    </source>
</evidence>
<dbReference type="InterPro" id="IPR052063">
    <property type="entry name" value="Polysaccharide_Lyase_1"/>
</dbReference>
<dbReference type="InterPro" id="IPR012334">
    <property type="entry name" value="Pectin_lyas_fold"/>
</dbReference>
<feature type="region of interest" description="Disordered" evidence="3">
    <location>
        <begin position="415"/>
        <end position="436"/>
    </location>
</feature>
<dbReference type="PANTHER" id="PTHR42970">
    <property type="entry name" value="PECTATE LYASE C-RELATED"/>
    <property type="match status" value="1"/>
</dbReference>
<keyword evidence="6" id="KW-1185">Reference proteome</keyword>
<dbReference type="Gene3D" id="2.60.40.10">
    <property type="entry name" value="Immunoglobulins"/>
    <property type="match status" value="1"/>
</dbReference>
<evidence type="ECO:0000313" key="6">
    <source>
        <dbReference type="Proteomes" id="UP001596432"/>
    </source>
</evidence>
<keyword evidence="2" id="KW-0325">Glycoprotein</keyword>